<evidence type="ECO:0000256" key="1">
    <source>
        <dbReference type="SAM" id="Coils"/>
    </source>
</evidence>
<dbReference type="OrthoDB" id="6312934at2"/>
<dbReference type="Pfam" id="PF05926">
    <property type="entry name" value="Phage_GPL"/>
    <property type="match status" value="1"/>
</dbReference>
<dbReference type="EMBL" id="FSSB01000032">
    <property type="protein sequence ID" value="SIO96561.1"/>
    <property type="molecule type" value="Genomic_DNA"/>
</dbReference>
<dbReference type="Proteomes" id="UP000184774">
    <property type="component" value="Unassembled WGS sequence"/>
</dbReference>
<gene>
    <name evidence="2" type="ORF">VSP9026_04364</name>
</gene>
<reference evidence="2 3" key="1">
    <citation type="submission" date="2016-12" db="EMBL/GenBank/DDBJ databases">
        <authorList>
            <person name="Song W.-J."/>
            <person name="Kurnit D.M."/>
        </authorList>
    </citation>
    <scope>NUCLEOTIDE SEQUENCE [LARGE SCALE GENOMIC DNA]</scope>
    <source>
        <strain evidence="2 3">CECT 9026</strain>
    </source>
</reference>
<protein>
    <submittedName>
        <fullName evidence="2">Phage head completion protein (GPL)</fullName>
    </submittedName>
</protein>
<organism evidence="2 3">
    <name type="scientific">Vibrio spartinae</name>
    <dbReference type="NCBI Taxonomy" id="1918945"/>
    <lineage>
        <taxon>Bacteria</taxon>
        <taxon>Pseudomonadati</taxon>
        <taxon>Pseudomonadota</taxon>
        <taxon>Gammaproteobacteria</taxon>
        <taxon>Vibrionales</taxon>
        <taxon>Vibrionaceae</taxon>
        <taxon>Vibrio</taxon>
    </lineage>
</organism>
<keyword evidence="1" id="KW-0175">Coiled coil</keyword>
<dbReference type="InterPro" id="IPR009225">
    <property type="entry name" value="Phage_head_completion_GpL"/>
</dbReference>
<feature type="coiled-coil region" evidence="1">
    <location>
        <begin position="45"/>
        <end position="72"/>
    </location>
</feature>
<evidence type="ECO:0000313" key="2">
    <source>
        <dbReference type="EMBL" id="SIO96561.1"/>
    </source>
</evidence>
<name>A0A1N6MAW9_9VIBR</name>
<sequence>MFSGSSGSDYQATEITNDGFWPNINAGDFEKRRGIPAAQDSERIAIALVNAVSEVNQQLEDLKAKYQEEGHATAGDVPAFPEMLGKNRVVYQYESAVFARAKADLLPDIATVHTKDKGDHMADRSAEVRTELLSESQRIIRNMKGLNRSSVDLL</sequence>
<proteinExistence type="predicted"/>
<dbReference type="AlphaFoldDB" id="A0A1N6MAW9"/>
<accession>A0A1N6MAW9</accession>
<dbReference type="RefSeq" id="WP_074374989.1">
    <property type="nucleotide sequence ID" value="NZ_AP024907.1"/>
</dbReference>
<evidence type="ECO:0000313" key="3">
    <source>
        <dbReference type="Proteomes" id="UP000184774"/>
    </source>
</evidence>